<comment type="similarity">
    <text evidence="9">Belongs to the MDM12 family.</text>
</comment>
<feature type="compositionally biased region" description="Polar residues" evidence="10">
    <location>
        <begin position="77"/>
        <end position="90"/>
    </location>
</feature>
<keyword evidence="8 9" id="KW-0472">Membrane</keyword>
<evidence type="ECO:0000259" key="11">
    <source>
        <dbReference type="PROSITE" id="PS51847"/>
    </source>
</evidence>
<protein>
    <recommendedName>
        <fullName evidence="9">Mitochondrial distribution and morphology protein 12</fullName>
    </recommendedName>
    <alternativeName>
        <fullName evidence="9">Mitochondrial inheritance component MDM12</fullName>
    </alternativeName>
</protein>
<dbReference type="InterPro" id="IPR027532">
    <property type="entry name" value="Mdm12"/>
</dbReference>
<reference evidence="12 13" key="1">
    <citation type="submission" date="2022-12" db="EMBL/GenBank/DDBJ databases">
        <title>Genomic features and morphological characterization of a novel Knufia sp. strain isolated from spacecraft assembly facility.</title>
        <authorList>
            <person name="Teixeira M."/>
            <person name="Chander A.M."/>
            <person name="Stajich J.E."/>
            <person name="Venkateswaran K."/>
        </authorList>
    </citation>
    <scope>NUCLEOTIDE SEQUENCE [LARGE SCALE GENOMIC DNA]</scope>
    <source>
        <strain evidence="12 13">FJI-L2-BK-P2</strain>
    </source>
</reference>
<keyword evidence="13" id="KW-1185">Reference proteome</keyword>
<evidence type="ECO:0000256" key="9">
    <source>
        <dbReference type="HAMAP-Rule" id="MF_03104"/>
    </source>
</evidence>
<evidence type="ECO:0000313" key="13">
    <source>
        <dbReference type="Proteomes" id="UP001316803"/>
    </source>
</evidence>
<feature type="compositionally biased region" description="Polar residues" evidence="10">
    <location>
        <begin position="239"/>
        <end position="254"/>
    </location>
</feature>
<dbReference type="AlphaFoldDB" id="A0AAN8IID2"/>
<evidence type="ECO:0000256" key="8">
    <source>
        <dbReference type="ARBA" id="ARBA00023136"/>
    </source>
</evidence>
<dbReference type="EMBL" id="JAKLMC020000040">
    <property type="protein sequence ID" value="KAK5948997.1"/>
    <property type="molecule type" value="Genomic_DNA"/>
</dbReference>
<name>A0AAN8IID2_9EURO</name>
<organism evidence="12 13">
    <name type="scientific">Knufia fluminis</name>
    <dbReference type="NCBI Taxonomy" id="191047"/>
    <lineage>
        <taxon>Eukaryota</taxon>
        <taxon>Fungi</taxon>
        <taxon>Dikarya</taxon>
        <taxon>Ascomycota</taxon>
        <taxon>Pezizomycotina</taxon>
        <taxon>Eurotiomycetes</taxon>
        <taxon>Chaetothyriomycetidae</taxon>
        <taxon>Chaetothyriales</taxon>
        <taxon>Trichomeriaceae</taxon>
        <taxon>Knufia</taxon>
    </lineage>
</organism>
<evidence type="ECO:0000256" key="6">
    <source>
        <dbReference type="ARBA" id="ARBA00023121"/>
    </source>
</evidence>
<dbReference type="Pfam" id="PF26544">
    <property type="entry name" value="Mdm12"/>
    <property type="match status" value="2"/>
</dbReference>
<dbReference type="GO" id="GO:0045040">
    <property type="term" value="P:protein insertion into mitochondrial outer membrane"/>
    <property type="evidence" value="ECO:0007669"/>
    <property type="project" value="UniProtKB-UniRule"/>
</dbReference>
<keyword evidence="5" id="KW-0445">Lipid transport</keyword>
<dbReference type="GO" id="GO:1990456">
    <property type="term" value="P:mitochondrion-endoplasmic reticulum membrane tethering"/>
    <property type="evidence" value="ECO:0007669"/>
    <property type="project" value="TreeGrafter"/>
</dbReference>
<feature type="region of interest" description="Disordered" evidence="10">
    <location>
        <begin position="121"/>
        <end position="147"/>
    </location>
</feature>
<dbReference type="CDD" id="cd21672">
    <property type="entry name" value="SMP_Mdm12"/>
    <property type="match status" value="1"/>
</dbReference>
<dbReference type="PANTHER" id="PTHR28204">
    <property type="entry name" value="MITOCHONDRIAL DISTRIBUTION AND MORPHOLOGY PROTEIN 12"/>
    <property type="match status" value="1"/>
</dbReference>
<dbReference type="GO" id="GO:0008289">
    <property type="term" value="F:lipid binding"/>
    <property type="evidence" value="ECO:0007669"/>
    <property type="project" value="UniProtKB-KW"/>
</dbReference>
<dbReference type="HAMAP" id="MF_03104">
    <property type="entry name" value="Mdm12"/>
    <property type="match status" value="1"/>
</dbReference>
<dbReference type="Proteomes" id="UP001316803">
    <property type="component" value="Unassembled WGS sequence"/>
</dbReference>
<evidence type="ECO:0000256" key="7">
    <source>
        <dbReference type="ARBA" id="ARBA00023128"/>
    </source>
</evidence>
<accession>A0AAN8IID2</accession>
<keyword evidence="3 9" id="KW-1000">Mitochondrion outer membrane</keyword>
<gene>
    <name evidence="12" type="primary">MDM12_1</name>
    <name evidence="9" type="synonym">MDM12</name>
    <name evidence="12" type="ORF">OHC33_009918</name>
</gene>
<dbReference type="GO" id="GO:0005789">
    <property type="term" value="C:endoplasmic reticulum membrane"/>
    <property type="evidence" value="ECO:0007669"/>
    <property type="project" value="UniProtKB-SubCell"/>
</dbReference>
<evidence type="ECO:0000256" key="5">
    <source>
        <dbReference type="ARBA" id="ARBA00023055"/>
    </source>
</evidence>
<dbReference type="GO" id="GO:0032865">
    <property type="term" value="C:ERMES complex"/>
    <property type="evidence" value="ECO:0007669"/>
    <property type="project" value="UniProtKB-UniRule"/>
</dbReference>
<comment type="caution">
    <text evidence="12">The sequence shown here is derived from an EMBL/GenBank/DDBJ whole genome shotgun (WGS) entry which is preliminary data.</text>
</comment>
<keyword evidence="4 9" id="KW-0256">Endoplasmic reticulum</keyword>
<evidence type="ECO:0000256" key="4">
    <source>
        <dbReference type="ARBA" id="ARBA00022824"/>
    </source>
</evidence>
<comment type="subunit">
    <text evidence="9">Component of the ER-mitochondria encounter structure (ERMES) or MDM complex, composed of MMM1, MDM10, MDM12 and MDM34. A MMM1 homodimer associates with one molecule of MDM12 on each side in a pairwise head-to-tail manner, and the SMP-LTD domains of MMM1 and MDM12 generate a continuous hydrophobic tunnel for phospholipid trafficking.</text>
</comment>
<dbReference type="PROSITE" id="PS51847">
    <property type="entry name" value="SMP"/>
    <property type="match status" value="1"/>
</dbReference>
<comment type="subcellular location">
    <subcellularLocation>
        <location evidence="1">Membrane</location>
    </subcellularLocation>
    <subcellularLocation>
        <location evidence="9">Mitochondrion outer membrane</location>
        <topology evidence="9">Peripheral membrane protein</topology>
        <orientation evidence="9">Cytoplasmic side</orientation>
    </subcellularLocation>
    <subcellularLocation>
        <location evidence="9">Endoplasmic reticulum membrane</location>
        <topology evidence="9">Peripheral membrane protein</topology>
        <orientation evidence="9">Cytoplasmic side</orientation>
    </subcellularLocation>
    <text evidence="9">The ERMES/MDM complex localizes to a few discrete foci (around 10 per single cell), that represent mitochondria-endoplasmic reticulum junctions. These foci are often found next to mtDNA nucleoids.</text>
</comment>
<evidence type="ECO:0000256" key="2">
    <source>
        <dbReference type="ARBA" id="ARBA00022448"/>
    </source>
</evidence>
<comment type="function">
    <text evidence="9">Component of the ERMES/MDM complex, which serves as a molecular tether to connect the endoplasmic reticulum (ER) and mitochondria. Components of this complex are involved in the control of mitochondrial shape and protein biogenesis, and function in nonvesicular lipid trafficking between the ER and mitochondria. MDM12 is required for the interaction of the ER-resident membrane protein MMM1 and the outer mitochondrial membrane-resident beta-barrel protein MDM10. The MDM12-MMM1 subcomplex functions in the major beta-barrel assembly pathway that is responsible for biogenesis of all mitochondrial outer membrane beta-barrel proteins, and acts in a late step after the SAM complex. The MDM10-MDM12-MMM1 subcomplex further acts in the TOM40-specific pathway after the action of the MDM12-MMM1 complex. Essential for establishing and maintaining the structure of mitochondria and maintenance of mtDNA nucleoids.</text>
</comment>
<dbReference type="GO" id="GO:0015914">
    <property type="term" value="P:phospholipid transport"/>
    <property type="evidence" value="ECO:0007669"/>
    <property type="project" value="TreeGrafter"/>
</dbReference>
<evidence type="ECO:0000256" key="3">
    <source>
        <dbReference type="ARBA" id="ARBA00022787"/>
    </source>
</evidence>
<evidence type="ECO:0000256" key="10">
    <source>
        <dbReference type="SAM" id="MobiDB-lite"/>
    </source>
</evidence>
<keyword evidence="6" id="KW-0446">Lipid-binding</keyword>
<dbReference type="PANTHER" id="PTHR28204:SF1">
    <property type="entry name" value="MITOCHONDRIAL DISTRIBUTION AND MORPHOLOGY PROTEIN 12"/>
    <property type="match status" value="1"/>
</dbReference>
<evidence type="ECO:0000256" key="1">
    <source>
        <dbReference type="ARBA" id="ARBA00004370"/>
    </source>
</evidence>
<dbReference type="InterPro" id="IPR031468">
    <property type="entry name" value="SMP_LBD"/>
</dbReference>
<keyword evidence="7 9" id="KW-0496">Mitochondrion</keyword>
<sequence>MSVDIAWDVITSGADGEALAETIRSFMDAKFQQITLPRFINAVHVHSFEFGSVCPDIEIKDICDPLPDFYDDEEQGQRTPSETLSSDLGNRNFSLDTAALDSTSLGEVSTDLHNRVAALQNHGRGTNGDATSRTVPGPGASHRDGLYSPSEMLPGSLARSGTPGIPGGTSNMSYFHFPVGGLSGAQTPLAAVAGGGAFTTQAWLNDQQSRNPGLAAARARGFDGGGPPANNAARPRTAGSVSSPELGSPLQPSSPDVGYFSAEKVSEDVFSAHRPAEPTQAPTEKISPSDLQVVARVTYDGDVRMMLTAEIMLDYPMPSFIKIPLRLSITGISFDGVAILAYIKKNMHFCFLDPEDANTLVGSSFTHEQPEPQQSGAKKTSIGSLLQEIRVETEIGRQENGKQVLKNVGKVERFVLEQVRSIFEEEFVFPSFWTFLV</sequence>
<evidence type="ECO:0000313" key="12">
    <source>
        <dbReference type="EMBL" id="KAK5948997.1"/>
    </source>
</evidence>
<feature type="region of interest" description="Disordered" evidence="10">
    <location>
        <begin position="213"/>
        <end position="258"/>
    </location>
</feature>
<feature type="domain" description="SMP-LTD" evidence="11">
    <location>
        <begin position="1"/>
        <end position="437"/>
    </location>
</feature>
<feature type="region of interest" description="Disordered" evidence="10">
    <location>
        <begin position="68"/>
        <end position="90"/>
    </location>
</feature>
<proteinExistence type="inferred from homology"/>
<keyword evidence="2" id="KW-0813">Transport</keyword>